<dbReference type="Pfam" id="PF13419">
    <property type="entry name" value="HAD_2"/>
    <property type="match status" value="1"/>
</dbReference>
<accession>A0A1H4WKW1</accession>
<evidence type="ECO:0000256" key="3">
    <source>
        <dbReference type="ARBA" id="ARBA00022723"/>
    </source>
</evidence>
<dbReference type="GO" id="GO:0003824">
    <property type="term" value="F:catalytic activity"/>
    <property type="evidence" value="ECO:0007669"/>
    <property type="project" value="UniProtKB-ARBA"/>
</dbReference>
<dbReference type="Proteomes" id="UP000198992">
    <property type="component" value="Unassembled WGS sequence"/>
</dbReference>
<evidence type="ECO:0000256" key="2">
    <source>
        <dbReference type="ARBA" id="ARBA00006171"/>
    </source>
</evidence>
<dbReference type="CDD" id="cd07526">
    <property type="entry name" value="HAD_BPGM_like"/>
    <property type="match status" value="1"/>
</dbReference>
<dbReference type="InterPro" id="IPR036412">
    <property type="entry name" value="HAD-like_sf"/>
</dbReference>
<dbReference type="InterPro" id="IPR051600">
    <property type="entry name" value="Beta-PGM-like"/>
</dbReference>
<evidence type="ECO:0000256" key="4">
    <source>
        <dbReference type="ARBA" id="ARBA00022842"/>
    </source>
</evidence>
<gene>
    <name evidence="5" type="ORF">SAMN05444164_3159</name>
</gene>
<dbReference type="NCBIfam" id="TIGR01509">
    <property type="entry name" value="HAD-SF-IA-v3"/>
    <property type="match status" value="1"/>
</dbReference>
<dbReference type="PANTHER" id="PTHR46193">
    <property type="entry name" value="6-PHOSPHOGLUCONATE PHOSPHATASE"/>
    <property type="match status" value="1"/>
</dbReference>
<evidence type="ECO:0000313" key="5">
    <source>
        <dbReference type="EMBL" id="SEC93936.1"/>
    </source>
</evidence>
<dbReference type="InterPro" id="IPR023198">
    <property type="entry name" value="PGP-like_dom2"/>
</dbReference>
<keyword evidence="3" id="KW-0479">Metal-binding</keyword>
<dbReference type="SUPFAM" id="SSF56784">
    <property type="entry name" value="HAD-like"/>
    <property type="match status" value="1"/>
</dbReference>
<dbReference type="RefSeq" id="WP_092116651.1">
    <property type="nucleotide sequence ID" value="NZ_FNTH01000001.1"/>
</dbReference>
<comment type="similarity">
    <text evidence="2">Belongs to the HAD-like hydrolase superfamily. CbbY/CbbZ/Gph/YieH family.</text>
</comment>
<dbReference type="PANTHER" id="PTHR46193:SF10">
    <property type="entry name" value="6-PHOSPHOGLUCONATE PHOSPHATASE"/>
    <property type="match status" value="1"/>
</dbReference>
<dbReference type="InterPro" id="IPR041492">
    <property type="entry name" value="HAD_2"/>
</dbReference>
<dbReference type="Gene3D" id="3.40.50.1000">
    <property type="entry name" value="HAD superfamily/HAD-like"/>
    <property type="match status" value="1"/>
</dbReference>
<proteinExistence type="inferred from homology"/>
<protein>
    <submittedName>
        <fullName evidence="5">Haloacid dehalogenase superfamily, subfamily IA, variant 3 with third motif having DD or ED</fullName>
    </submittedName>
</protein>
<organism evidence="5 6">
    <name type="scientific">Bradyrhizobium erythrophlei</name>
    <dbReference type="NCBI Taxonomy" id="1437360"/>
    <lineage>
        <taxon>Bacteria</taxon>
        <taxon>Pseudomonadati</taxon>
        <taxon>Pseudomonadota</taxon>
        <taxon>Alphaproteobacteria</taxon>
        <taxon>Hyphomicrobiales</taxon>
        <taxon>Nitrobacteraceae</taxon>
        <taxon>Bradyrhizobium</taxon>
    </lineage>
</organism>
<dbReference type="SFLD" id="SFLDG01129">
    <property type="entry name" value="C1.5:_HAD__Beta-PGM__Phosphata"/>
    <property type="match status" value="1"/>
</dbReference>
<dbReference type="Gene3D" id="1.10.150.240">
    <property type="entry name" value="Putative phosphatase, domain 2"/>
    <property type="match status" value="1"/>
</dbReference>
<evidence type="ECO:0000313" key="6">
    <source>
        <dbReference type="Proteomes" id="UP000198992"/>
    </source>
</evidence>
<dbReference type="AlphaFoldDB" id="A0A1H4WKW1"/>
<dbReference type="OrthoDB" id="9797743at2"/>
<dbReference type="GO" id="GO:0046872">
    <property type="term" value="F:metal ion binding"/>
    <property type="evidence" value="ECO:0007669"/>
    <property type="project" value="UniProtKB-KW"/>
</dbReference>
<reference evidence="5 6" key="1">
    <citation type="submission" date="2016-10" db="EMBL/GenBank/DDBJ databases">
        <authorList>
            <person name="de Groot N.N."/>
        </authorList>
    </citation>
    <scope>NUCLEOTIDE SEQUENCE [LARGE SCALE GENOMIC DNA]</scope>
    <source>
        <strain evidence="5 6">MT12</strain>
    </source>
</reference>
<comment type="cofactor">
    <cofactor evidence="1">
        <name>Mg(2+)</name>
        <dbReference type="ChEBI" id="CHEBI:18420"/>
    </cofactor>
</comment>
<dbReference type="InterPro" id="IPR006439">
    <property type="entry name" value="HAD-SF_hydro_IA"/>
</dbReference>
<keyword evidence="4" id="KW-0460">Magnesium</keyword>
<dbReference type="EMBL" id="FNTH01000001">
    <property type="protein sequence ID" value="SEC93936.1"/>
    <property type="molecule type" value="Genomic_DNA"/>
</dbReference>
<evidence type="ECO:0000256" key="1">
    <source>
        <dbReference type="ARBA" id="ARBA00001946"/>
    </source>
</evidence>
<sequence>MDPRLPRTDLVIFDCDGVLVDSEELSCRCLAEAMAKAGIEMSTERALELFLGRSTTALVEYCRGVGKPLPATFLPELAHQVRETFRSQLKPIAGIAAVLAELHLPYCVASSSDLDRVRFSLELTGLAASFGQRLYTAQMVEHGKPAPDLFLFAAGKMGADPRRTLVIEDSVSGVTAAKAAGMKVWGFVGGAHYRLTDGSALLRQAGADRIFAAMTDFWNEG</sequence>
<dbReference type="InterPro" id="IPR023214">
    <property type="entry name" value="HAD_sf"/>
</dbReference>
<dbReference type="SFLD" id="SFLDS00003">
    <property type="entry name" value="Haloacid_Dehalogenase"/>
    <property type="match status" value="1"/>
</dbReference>
<name>A0A1H4WKW1_9BRAD</name>